<sequence>MSSLNFQQRSVSVGVGVGGGRRQPFGFLDDNTLVVSSSASSASKSTSKRNSFAGGASASTATINTPSADHPSDSILKKKKKKEPSTKNTNVRHVLSSIVTRSQARNNSSMERGKSTSASTSRSSSSSSAFRSAWRKDAEVEYPTKRTVRFLLANDGGDDGKRGSGADRIVATQSSTPAVATAATVLPTTKQAAVFPNLPNDDEFVSFDDSASVFRPSVVAATAAPNNDANDDDFWASGMEDMLTLKRANPISSKDGDNDDESNSTDDEGWQEIVDIFKSLADDLLVDENRSEGEGRGEPIYFSSRLTEDDRDGFKLHYHNI</sequence>
<dbReference type="EMBL" id="JALLBG020000087">
    <property type="protein sequence ID" value="KAL3766343.1"/>
    <property type="molecule type" value="Genomic_DNA"/>
</dbReference>
<dbReference type="AlphaFoldDB" id="A0ABD3MTR1"/>
<keyword evidence="3" id="KW-1185">Reference proteome</keyword>
<accession>A0ABD3MTR1</accession>
<comment type="caution">
    <text evidence="2">The sequence shown here is derived from an EMBL/GenBank/DDBJ whole genome shotgun (WGS) entry which is preliminary data.</text>
</comment>
<feature type="compositionally biased region" description="Polar residues" evidence="1">
    <location>
        <begin position="86"/>
        <end position="110"/>
    </location>
</feature>
<evidence type="ECO:0000313" key="2">
    <source>
        <dbReference type="EMBL" id="KAL3766343.1"/>
    </source>
</evidence>
<feature type="compositionally biased region" description="Low complexity" evidence="1">
    <location>
        <begin position="115"/>
        <end position="132"/>
    </location>
</feature>
<feature type="region of interest" description="Disordered" evidence="1">
    <location>
        <begin position="1"/>
        <end position="136"/>
    </location>
</feature>
<evidence type="ECO:0000256" key="1">
    <source>
        <dbReference type="SAM" id="MobiDB-lite"/>
    </source>
</evidence>
<evidence type="ECO:0000313" key="3">
    <source>
        <dbReference type="Proteomes" id="UP001530293"/>
    </source>
</evidence>
<proteinExistence type="predicted"/>
<feature type="region of interest" description="Disordered" evidence="1">
    <location>
        <begin position="249"/>
        <end position="269"/>
    </location>
</feature>
<organism evidence="2 3">
    <name type="scientific">Discostella pseudostelligera</name>
    <dbReference type="NCBI Taxonomy" id="259834"/>
    <lineage>
        <taxon>Eukaryota</taxon>
        <taxon>Sar</taxon>
        <taxon>Stramenopiles</taxon>
        <taxon>Ochrophyta</taxon>
        <taxon>Bacillariophyta</taxon>
        <taxon>Coscinodiscophyceae</taxon>
        <taxon>Thalassiosirophycidae</taxon>
        <taxon>Stephanodiscales</taxon>
        <taxon>Stephanodiscaceae</taxon>
        <taxon>Discostella</taxon>
    </lineage>
</organism>
<gene>
    <name evidence="2" type="ORF">ACHAWU_005735</name>
</gene>
<feature type="compositionally biased region" description="Acidic residues" evidence="1">
    <location>
        <begin position="257"/>
        <end position="269"/>
    </location>
</feature>
<reference evidence="2 3" key="1">
    <citation type="submission" date="2024-10" db="EMBL/GenBank/DDBJ databases">
        <title>Updated reference genomes for cyclostephanoid diatoms.</title>
        <authorList>
            <person name="Roberts W.R."/>
            <person name="Alverson A.J."/>
        </authorList>
    </citation>
    <scope>NUCLEOTIDE SEQUENCE [LARGE SCALE GENOMIC DNA]</scope>
    <source>
        <strain evidence="2 3">AJA232-27</strain>
    </source>
</reference>
<feature type="compositionally biased region" description="Low complexity" evidence="1">
    <location>
        <begin position="53"/>
        <end position="62"/>
    </location>
</feature>
<protein>
    <submittedName>
        <fullName evidence="2">Uncharacterized protein</fullName>
    </submittedName>
</protein>
<feature type="compositionally biased region" description="Low complexity" evidence="1">
    <location>
        <begin position="36"/>
        <end position="45"/>
    </location>
</feature>
<name>A0ABD3MTR1_9STRA</name>
<dbReference type="Proteomes" id="UP001530293">
    <property type="component" value="Unassembled WGS sequence"/>
</dbReference>